<keyword evidence="1" id="KW-0812">Transmembrane</keyword>
<evidence type="ECO:0000313" key="3">
    <source>
        <dbReference type="Proteomes" id="UP000297975"/>
    </source>
</evidence>
<protein>
    <submittedName>
        <fullName evidence="2">Uncharacterized protein</fullName>
    </submittedName>
</protein>
<feature type="transmembrane region" description="Helical" evidence="1">
    <location>
        <begin position="12"/>
        <end position="32"/>
    </location>
</feature>
<evidence type="ECO:0000313" key="2">
    <source>
        <dbReference type="EMBL" id="TFB22878.1"/>
    </source>
</evidence>
<keyword evidence="1" id="KW-0472">Membrane</keyword>
<evidence type="ECO:0000256" key="1">
    <source>
        <dbReference type="SAM" id="Phobius"/>
    </source>
</evidence>
<keyword evidence="3" id="KW-1185">Reference proteome</keyword>
<proteinExistence type="predicted"/>
<dbReference type="Proteomes" id="UP000297975">
    <property type="component" value="Unassembled WGS sequence"/>
</dbReference>
<feature type="transmembrane region" description="Helical" evidence="1">
    <location>
        <begin position="44"/>
        <end position="65"/>
    </location>
</feature>
<keyword evidence="1" id="KW-1133">Transmembrane helix</keyword>
<comment type="caution">
    <text evidence="2">The sequence shown here is derived from an EMBL/GenBank/DDBJ whole genome shotgun (WGS) entry which is preliminary data.</text>
</comment>
<name>A0A4Y8IUV1_9BACI</name>
<organism evidence="2 3">
    <name type="scientific">Filobacillus milosensis</name>
    <dbReference type="NCBI Taxonomy" id="94137"/>
    <lineage>
        <taxon>Bacteria</taxon>
        <taxon>Bacillati</taxon>
        <taxon>Bacillota</taxon>
        <taxon>Bacilli</taxon>
        <taxon>Bacillales</taxon>
        <taxon>Bacillaceae</taxon>
        <taxon>Filobacillus</taxon>
    </lineage>
</organism>
<reference evidence="2 3" key="1">
    <citation type="submission" date="2019-03" db="EMBL/GenBank/DDBJ databases">
        <authorList>
            <person name="He R.-H."/>
        </authorList>
    </citation>
    <scope>NUCLEOTIDE SEQUENCE [LARGE SCALE GENOMIC DNA]</scope>
    <source>
        <strain evidence="3">SH 714</strain>
    </source>
</reference>
<accession>A0A4Y8IUV1</accession>
<dbReference type="RefSeq" id="WP_134339609.1">
    <property type="nucleotide sequence ID" value="NZ_SOPW01000005.1"/>
</dbReference>
<dbReference type="AlphaFoldDB" id="A0A4Y8IUV1"/>
<dbReference type="EMBL" id="SOPW01000005">
    <property type="protein sequence ID" value="TFB22878.1"/>
    <property type="molecule type" value="Genomic_DNA"/>
</dbReference>
<sequence length="70" mass="7998">MNFLQKSEKKLVKGLVYGFIIGIYSSVLFIYEDSGTLSSYFIDVLKNSIIISIITFAFTLLLLYLNEFSD</sequence>
<gene>
    <name evidence="2" type="ORF">E3U55_06465</name>
</gene>